<dbReference type="InterPro" id="IPR040395">
    <property type="entry name" value="TTC19"/>
</dbReference>
<evidence type="ECO:0000259" key="9">
    <source>
        <dbReference type="PROSITE" id="PS50234"/>
    </source>
</evidence>
<keyword evidence="8" id="KW-0472">Membrane</keyword>
<evidence type="ECO:0000256" key="2">
    <source>
        <dbReference type="ARBA" id="ARBA00008219"/>
    </source>
</evidence>
<dbReference type="CDD" id="cd00198">
    <property type="entry name" value="vWFA"/>
    <property type="match status" value="1"/>
</dbReference>
<evidence type="ECO:0000256" key="8">
    <source>
        <dbReference type="SAM" id="Phobius"/>
    </source>
</evidence>
<gene>
    <name evidence="10" type="ORF">SteCoe_21925</name>
</gene>
<dbReference type="EMBL" id="MPUH01000529">
    <property type="protein sequence ID" value="OMJ78293.1"/>
    <property type="molecule type" value="Genomic_DNA"/>
</dbReference>
<evidence type="ECO:0000256" key="1">
    <source>
        <dbReference type="ARBA" id="ARBA00004173"/>
    </source>
</evidence>
<comment type="similarity">
    <text evidence="2">Belongs to the TTC19 family.</text>
</comment>
<dbReference type="PROSITE" id="PS50005">
    <property type="entry name" value="TPR"/>
    <property type="match status" value="1"/>
</dbReference>
<dbReference type="Pfam" id="PF00092">
    <property type="entry name" value="VWA"/>
    <property type="match status" value="1"/>
</dbReference>
<proteinExistence type="inferred from homology"/>
<evidence type="ECO:0000313" key="11">
    <source>
        <dbReference type="Proteomes" id="UP000187209"/>
    </source>
</evidence>
<evidence type="ECO:0000256" key="3">
    <source>
        <dbReference type="ARBA" id="ARBA00022737"/>
    </source>
</evidence>
<dbReference type="OrthoDB" id="298937at2759"/>
<dbReference type="InterPro" id="IPR019734">
    <property type="entry name" value="TPR_rpt"/>
</dbReference>
<keyword evidence="5" id="KW-0809">Transit peptide</keyword>
<keyword evidence="3" id="KW-0677">Repeat</keyword>
<evidence type="ECO:0000256" key="4">
    <source>
        <dbReference type="ARBA" id="ARBA00022803"/>
    </source>
</evidence>
<dbReference type="GO" id="GO:0005743">
    <property type="term" value="C:mitochondrial inner membrane"/>
    <property type="evidence" value="ECO:0007669"/>
    <property type="project" value="TreeGrafter"/>
</dbReference>
<dbReference type="InterPro" id="IPR002035">
    <property type="entry name" value="VWF_A"/>
</dbReference>
<dbReference type="Gene3D" id="6.10.340.10">
    <property type="match status" value="1"/>
</dbReference>
<dbReference type="Gene3D" id="3.30.450.20">
    <property type="entry name" value="PAS domain"/>
    <property type="match status" value="2"/>
</dbReference>
<accession>A0A1R2BNA1</accession>
<dbReference type="InterPro" id="IPR036465">
    <property type="entry name" value="vWFA_dom_sf"/>
</dbReference>
<dbReference type="AlphaFoldDB" id="A0A1R2BNA1"/>
<dbReference type="PANTHER" id="PTHR13143:SF6">
    <property type="entry name" value="TETRATRICOPEPTIDE REPEAT PROTEIN 19, MITOCHONDRIAL"/>
    <property type="match status" value="1"/>
</dbReference>
<dbReference type="Pfam" id="PF13424">
    <property type="entry name" value="TPR_12"/>
    <property type="match status" value="1"/>
</dbReference>
<organism evidence="10 11">
    <name type="scientific">Stentor coeruleus</name>
    <dbReference type="NCBI Taxonomy" id="5963"/>
    <lineage>
        <taxon>Eukaryota</taxon>
        <taxon>Sar</taxon>
        <taxon>Alveolata</taxon>
        <taxon>Ciliophora</taxon>
        <taxon>Postciliodesmatophora</taxon>
        <taxon>Heterotrichea</taxon>
        <taxon>Heterotrichida</taxon>
        <taxon>Stentoridae</taxon>
        <taxon>Stentor</taxon>
    </lineage>
</organism>
<feature type="transmembrane region" description="Helical" evidence="8">
    <location>
        <begin position="420"/>
        <end position="442"/>
    </location>
</feature>
<dbReference type="SMART" id="SM00327">
    <property type="entry name" value="VWA"/>
    <property type="match status" value="1"/>
</dbReference>
<dbReference type="InterPro" id="IPR011990">
    <property type="entry name" value="TPR-like_helical_dom_sf"/>
</dbReference>
<dbReference type="SUPFAM" id="SSF48452">
    <property type="entry name" value="TPR-like"/>
    <property type="match status" value="1"/>
</dbReference>
<dbReference type="PANTHER" id="PTHR13143">
    <property type="entry name" value="TETRATRICOPEPTIDE REPEAT PROTEIN 19"/>
    <property type="match status" value="1"/>
</dbReference>
<protein>
    <recommendedName>
        <fullName evidence="9">VWFA domain-containing protein</fullName>
    </recommendedName>
</protein>
<comment type="subcellular location">
    <subcellularLocation>
        <location evidence="1">Mitochondrion</location>
    </subcellularLocation>
</comment>
<keyword evidence="11" id="KW-1185">Reference proteome</keyword>
<keyword evidence="8" id="KW-0812">Transmembrane</keyword>
<dbReference type="GO" id="GO:0034551">
    <property type="term" value="P:mitochondrial respiratory chain complex III assembly"/>
    <property type="evidence" value="ECO:0007669"/>
    <property type="project" value="InterPro"/>
</dbReference>
<dbReference type="PROSITE" id="PS50234">
    <property type="entry name" value="VWFA"/>
    <property type="match status" value="1"/>
</dbReference>
<comment type="caution">
    <text evidence="10">The sequence shown here is derived from an EMBL/GenBank/DDBJ whole genome shotgun (WGS) entry which is preliminary data.</text>
</comment>
<dbReference type="Gene3D" id="1.25.40.10">
    <property type="entry name" value="Tetratricopeptide repeat domain"/>
    <property type="match status" value="1"/>
</dbReference>
<evidence type="ECO:0000313" key="10">
    <source>
        <dbReference type="EMBL" id="OMJ78293.1"/>
    </source>
</evidence>
<dbReference type="Proteomes" id="UP000187209">
    <property type="component" value="Unassembled WGS sequence"/>
</dbReference>
<keyword evidence="8" id="KW-1133">Transmembrane helix</keyword>
<dbReference type="SMART" id="SM00028">
    <property type="entry name" value="TPR"/>
    <property type="match status" value="1"/>
</dbReference>
<sequence length="933" mass="106467">MGETKLQRKLVCRVLLPMVIGMTITLLMAYIPFYLSFPTWIDSITTDMIDDRKVTLKTLCTYLSNSAASAMNYPTNFLLLSLELYDDYYNGKIAIKPSWSPLSNFINAYEFQIHNVPLPYGFETTTNRSFDTSMWYLQETYYINEIKDPVTTQELIDCSVFDFFIQPILKVGNPNSNVSFFQRSLTGFNYDGLVYANPTEYQVYYEDYTDTTNCTYEVNRAKPVYDPRCRPWFQQTANNTEYDTITITEPYVFADNINVGQTFCVGTWQEKAIRFASCIDYGMSELSSYIDVIDSGKTTYAFAVSPGGKTFVHPNFDGICSSDDPSNKCLGSITSVEMSNADSSEKAQFDKDILPKFSENQTSIGKYSINGKNIIIAISPVFTFLSLNKDPKIVATIGLRLEESTMTDPFDKLKDSLNQLLYIEGVALFLLIAIILVICWLLTSYVTQQIIKPIDNLVQILNRLNDGDVDINIEEHYQDCSKELTHLYTVFTKLKIVLRFGKSHYFSEDSEAVMNYAQALTLFLEYRNMEGAGICYNNLGIIHYRNLRYQEAAECFEKALRAAESLKNRPELVTKRKFMLATTFLAWKKNDKKATELMLEVVDQYKQIRDHTQTIECLLIIAENMIKTKGVTEGYLEEAENILVKAVHLKVPKDILLGKVTYCRGLALMKKGILREACSYFISALTDTDIYDTETRKKCLEELRVIYTKFSVSTETLDLLLQDYNDQAKDVVFLVDYSKSMNGTRIQKTISLVNNTIENYIKPEDRLAYIVFNQVSKIIFNLTPRGQESEYLQSEVKKYELPVGGTAFYDAIYIALQEFLAYHVSEDRCVPFDVQEVKKENRGRWILAVIDGEDNVSTHSYGQIKRKLAKSSVNLVIIGIGLPKSYQELLIALCETTSKGLFISISHISGLEQSFQTFSLLISSKNPRVDSLD</sequence>
<dbReference type="Gene3D" id="3.40.50.410">
    <property type="entry name" value="von Willebrand factor, type A domain"/>
    <property type="match status" value="1"/>
</dbReference>
<feature type="repeat" description="TPR" evidence="7">
    <location>
        <begin position="533"/>
        <end position="566"/>
    </location>
</feature>
<evidence type="ECO:0000256" key="5">
    <source>
        <dbReference type="ARBA" id="ARBA00022946"/>
    </source>
</evidence>
<keyword evidence="4 7" id="KW-0802">TPR repeat</keyword>
<reference evidence="10 11" key="1">
    <citation type="submission" date="2016-11" db="EMBL/GenBank/DDBJ databases">
        <title>The macronuclear genome of Stentor coeruleus: a giant cell with tiny introns.</title>
        <authorList>
            <person name="Slabodnick M."/>
            <person name="Ruby J.G."/>
            <person name="Reiff S.B."/>
            <person name="Swart E.C."/>
            <person name="Gosai S."/>
            <person name="Prabakaran S."/>
            <person name="Witkowska E."/>
            <person name="Larue G.E."/>
            <person name="Fisher S."/>
            <person name="Freeman R.M."/>
            <person name="Gunawardena J."/>
            <person name="Chu W."/>
            <person name="Stover N.A."/>
            <person name="Gregory B.D."/>
            <person name="Nowacki M."/>
            <person name="Derisi J."/>
            <person name="Roy S.W."/>
            <person name="Marshall W.F."/>
            <person name="Sood P."/>
        </authorList>
    </citation>
    <scope>NUCLEOTIDE SEQUENCE [LARGE SCALE GENOMIC DNA]</scope>
    <source>
        <strain evidence="10">WM001</strain>
    </source>
</reference>
<name>A0A1R2BNA1_9CILI</name>
<feature type="transmembrane region" description="Helical" evidence="8">
    <location>
        <begin position="12"/>
        <end position="35"/>
    </location>
</feature>
<keyword evidence="6" id="KW-0496">Mitochondrion</keyword>
<dbReference type="SUPFAM" id="SSF53300">
    <property type="entry name" value="vWA-like"/>
    <property type="match status" value="1"/>
</dbReference>
<evidence type="ECO:0000256" key="7">
    <source>
        <dbReference type="PROSITE-ProRule" id="PRU00339"/>
    </source>
</evidence>
<feature type="domain" description="VWFA" evidence="9">
    <location>
        <begin position="730"/>
        <end position="918"/>
    </location>
</feature>
<evidence type="ECO:0000256" key="6">
    <source>
        <dbReference type="ARBA" id="ARBA00023128"/>
    </source>
</evidence>